<comment type="caution">
    <text evidence="2">The sequence shown here is derived from an EMBL/GenBank/DDBJ whole genome shotgun (WGS) entry which is preliminary data.</text>
</comment>
<dbReference type="Proteomes" id="UP000198287">
    <property type="component" value="Unassembled WGS sequence"/>
</dbReference>
<keyword evidence="1" id="KW-1133">Transmembrane helix</keyword>
<feature type="transmembrane region" description="Helical" evidence="1">
    <location>
        <begin position="53"/>
        <end position="71"/>
    </location>
</feature>
<dbReference type="EMBL" id="LNIX01000001">
    <property type="protein sequence ID" value="OXA63056.1"/>
    <property type="molecule type" value="Genomic_DNA"/>
</dbReference>
<keyword evidence="1" id="KW-0472">Membrane</keyword>
<keyword evidence="3" id="KW-1185">Reference proteome</keyword>
<gene>
    <name evidence="2" type="ORF">Fcan01_00484</name>
</gene>
<keyword evidence="1" id="KW-0812">Transmembrane</keyword>
<feature type="transmembrane region" description="Helical" evidence="1">
    <location>
        <begin position="124"/>
        <end position="147"/>
    </location>
</feature>
<name>A0A226F281_FOLCA</name>
<evidence type="ECO:0000256" key="1">
    <source>
        <dbReference type="SAM" id="Phobius"/>
    </source>
</evidence>
<feature type="transmembrane region" description="Helical" evidence="1">
    <location>
        <begin position="91"/>
        <end position="112"/>
    </location>
</feature>
<proteinExistence type="predicted"/>
<protein>
    <submittedName>
        <fullName evidence="2">Uncharacterized protein</fullName>
    </submittedName>
</protein>
<evidence type="ECO:0000313" key="3">
    <source>
        <dbReference type="Proteomes" id="UP000198287"/>
    </source>
</evidence>
<organism evidence="2 3">
    <name type="scientific">Folsomia candida</name>
    <name type="common">Springtail</name>
    <dbReference type="NCBI Taxonomy" id="158441"/>
    <lineage>
        <taxon>Eukaryota</taxon>
        <taxon>Metazoa</taxon>
        <taxon>Ecdysozoa</taxon>
        <taxon>Arthropoda</taxon>
        <taxon>Hexapoda</taxon>
        <taxon>Collembola</taxon>
        <taxon>Entomobryomorpha</taxon>
        <taxon>Isotomoidea</taxon>
        <taxon>Isotomidae</taxon>
        <taxon>Proisotominae</taxon>
        <taxon>Folsomia</taxon>
    </lineage>
</organism>
<accession>A0A226F281</accession>
<sequence length="168" mass="18721">MDSKLKQVGWLTYWICSIVCVNPFKVCWAESKNGMTGSCVWETFLKYPTFSEWPMFALICYLSTIFIILLVNNHNPRCKVFANSTCGRTVLTILLILFNFFWIFLAVFMFLSPVPNYGVSTPDSASLSIIITCLISNCVKLTTIFGLSRTPAPGSNAQSNSVTIATSV</sequence>
<evidence type="ECO:0000313" key="2">
    <source>
        <dbReference type="EMBL" id="OXA63056.1"/>
    </source>
</evidence>
<dbReference type="AlphaFoldDB" id="A0A226F281"/>
<reference evidence="2 3" key="1">
    <citation type="submission" date="2015-12" db="EMBL/GenBank/DDBJ databases">
        <title>The genome of Folsomia candida.</title>
        <authorList>
            <person name="Faddeeva A."/>
            <person name="Derks M.F."/>
            <person name="Anvar Y."/>
            <person name="Smit S."/>
            <person name="Van Straalen N."/>
            <person name="Roelofs D."/>
        </authorList>
    </citation>
    <scope>NUCLEOTIDE SEQUENCE [LARGE SCALE GENOMIC DNA]</scope>
    <source>
        <strain evidence="2 3">VU population</strain>
        <tissue evidence="2">Whole body</tissue>
    </source>
</reference>